<sequence>MSLELLSLDNIQEIAHQYGYWAVFGGIALENTGIPIPGETITIVGGVLAGSGDLNYWLVLGSAIAGAVIGDNVGYWLGRLGGWPFLVKFGVFFRIPLEKLEDAKDQFSKNAPRAVFFGRFVTLLRIFAGPMAGIAQMPYGQFLLCNFGGAAIWATIMVTLSYFCGRLIPLHQLIEWTTQFGILALILVIISLILPRWLESRKPSLNVLNLKK</sequence>
<dbReference type="PANTHER" id="PTHR42709:SF6">
    <property type="entry name" value="UNDECAPRENYL PHOSPHATE TRANSPORTER A"/>
    <property type="match status" value="1"/>
</dbReference>
<evidence type="ECO:0000313" key="9">
    <source>
        <dbReference type="EMBL" id="ACK65325.1"/>
    </source>
</evidence>
<dbReference type="HOGENOM" id="CLU_044208_4_2_3"/>
<dbReference type="STRING" id="41431.PCC8801_1260"/>
<feature type="transmembrane region" description="Helical" evidence="7">
    <location>
        <begin position="176"/>
        <end position="198"/>
    </location>
</feature>
<dbReference type="Pfam" id="PF09335">
    <property type="entry name" value="VTT_dom"/>
    <property type="match status" value="1"/>
</dbReference>
<dbReference type="eggNOG" id="COG0586">
    <property type="taxonomic scope" value="Bacteria"/>
</dbReference>
<dbReference type="InterPro" id="IPR032816">
    <property type="entry name" value="VTT_dom"/>
</dbReference>
<evidence type="ECO:0000256" key="3">
    <source>
        <dbReference type="ARBA" id="ARBA00022475"/>
    </source>
</evidence>
<evidence type="ECO:0000256" key="1">
    <source>
        <dbReference type="ARBA" id="ARBA00004651"/>
    </source>
</evidence>
<evidence type="ECO:0000256" key="4">
    <source>
        <dbReference type="ARBA" id="ARBA00022692"/>
    </source>
</evidence>
<dbReference type="PANTHER" id="PTHR42709">
    <property type="entry name" value="ALKALINE PHOSPHATASE LIKE PROTEIN"/>
    <property type="match status" value="1"/>
</dbReference>
<dbReference type="OrthoDB" id="9813426at2"/>
<evidence type="ECO:0000256" key="2">
    <source>
        <dbReference type="ARBA" id="ARBA00010792"/>
    </source>
</evidence>
<evidence type="ECO:0000256" key="5">
    <source>
        <dbReference type="ARBA" id="ARBA00022989"/>
    </source>
</evidence>
<feature type="transmembrane region" description="Helical" evidence="7">
    <location>
        <begin position="114"/>
        <end position="135"/>
    </location>
</feature>
<comment type="similarity">
    <text evidence="2">Belongs to the DedA family.</text>
</comment>
<gene>
    <name evidence="9" type="ordered locus">PCC8801_1260</name>
</gene>
<evidence type="ECO:0000259" key="8">
    <source>
        <dbReference type="Pfam" id="PF09335"/>
    </source>
</evidence>
<feature type="transmembrane region" description="Helical" evidence="7">
    <location>
        <begin position="141"/>
        <end position="164"/>
    </location>
</feature>
<evidence type="ECO:0000313" key="10">
    <source>
        <dbReference type="Proteomes" id="UP000008204"/>
    </source>
</evidence>
<dbReference type="GO" id="GO:0005886">
    <property type="term" value="C:plasma membrane"/>
    <property type="evidence" value="ECO:0007669"/>
    <property type="project" value="UniProtKB-SubCell"/>
</dbReference>
<dbReference type="InterPro" id="IPR051311">
    <property type="entry name" value="DedA_domain"/>
</dbReference>
<keyword evidence="5 7" id="KW-1133">Transmembrane helix</keyword>
<protein>
    <submittedName>
        <fullName evidence="9">SNARE associated Golgi protein</fullName>
    </submittedName>
</protein>
<evidence type="ECO:0000256" key="7">
    <source>
        <dbReference type="SAM" id="Phobius"/>
    </source>
</evidence>
<keyword evidence="6 7" id="KW-0472">Membrane</keyword>
<feature type="domain" description="VTT" evidence="8">
    <location>
        <begin position="36"/>
        <end position="162"/>
    </location>
</feature>
<organism evidence="9 10">
    <name type="scientific">Rippkaea orientalis (strain PCC 8801 / RF-1)</name>
    <name type="common">Cyanothece sp. (strain PCC 8801)</name>
    <dbReference type="NCBI Taxonomy" id="41431"/>
    <lineage>
        <taxon>Bacteria</taxon>
        <taxon>Bacillati</taxon>
        <taxon>Cyanobacteriota</taxon>
        <taxon>Cyanophyceae</taxon>
        <taxon>Oscillatoriophycideae</taxon>
        <taxon>Chroococcales</taxon>
        <taxon>Aphanothecaceae</taxon>
        <taxon>Rippkaea</taxon>
        <taxon>Rippkaea orientalis</taxon>
    </lineage>
</organism>
<dbReference type="RefSeq" id="WP_012594599.1">
    <property type="nucleotide sequence ID" value="NC_011726.1"/>
</dbReference>
<keyword evidence="3" id="KW-1003">Cell membrane</keyword>
<dbReference type="Proteomes" id="UP000008204">
    <property type="component" value="Chromosome"/>
</dbReference>
<dbReference type="AlphaFoldDB" id="B7K3I3"/>
<dbReference type="EMBL" id="CP001287">
    <property type="protein sequence ID" value="ACK65325.1"/>
    <property type="molecule type" value="Genomic_DNA"/>
</dbReference>
<comment type="subcellular location">
    <subcellularLocation>
        <location evidence="1">Cell membrane</location>
        <topology evidence="1">Multi-pass membrane protein</topology>
    </subcellularLocation>
</comment>
<name>B7K3I3_RIPO1</name>
<keyword evidence="4 7" id="KW-0812">Transmembrane</keyword>
<reference evidence="10" key="1">
    <citation type="journal article" date="2011" name="MBio">
        <title>Novel metabolic attributes of the genus Cyanothece, comprising a group of unicellular nitrogen-fixing Cyanobacteria.</title>
        <authorList>
            <person name="Bandyopadhyay A."/>
            <person name="Elvitigala T."/>
            <person name="Welsh E."/>
            <person name="Stockel J."/>
            <person name="Liberton M."/>
            <person name="Min H."/>
            <person name="Sherman L.A."/>
            <person name="Pakrasi H.B."/>
        </authorList>
    </citation>
    <scope>NUCLEOTIDE SEQUENCE [LARGE SCALE GENOMIC DNA]</scope>
    <source>
        <strain evidence="10">PCC 8801</strain>
    </source>
</reference>
<accession>B7K3I3</accession>
<feature type="transmembrane region" description="Helical" evidence="7">
    <location>
        <begin position="56"/>
        <end position="78"/>
    </location>
</feature>
<keyword evidence="10" id="KW-1185">Reference proteome</keyword>
<evidence type="ECO:0000256" key="6">
    <source>
        <dbReference type="ARBA" id="ARBA00023136"/>
    </source>
</evidence>
<proteinExistence type="inferred from homology"/>
<dbReference type="KEGG" id="cyp:PCC8801_1260"/>